<comment type="similarity">
    <text evidence="2 8">Belongs to the ABC-3 integral membrane protein family.</text>
</comment>
<dbReference type="Proteomes" id="UP000070174">
    <property type="component" value="Unassembled WGS sequence"/>
</dbReference>
<feature type="transmembrane region" description="Helical" evidence="9">
    <location>
        <begin position="229"/>
        <end position="250"/>
    </location>
</feature>
<dbReference type="GO" id="GO:0055085">
    <property type="term" value="P:transmembrane transport"/>
    <property type="evidence" value="ECO:0007669"/>
    <property type="project" value="InterPro"/>
</dbReference>
<feature type="transmembrane region" description="Helical" evidence="9">
    <location>
        <begin position="148"/>
        <end position="167"/>
    </location>
</feature>
<keyword evidence="6 9" id="KW-1133">Transmembrane helix</keyword>
<dbReference type="Gene3D" id="1.10.3470.10">
    <property type="entry name" value="ABC transporter involved in vitamin B12 uptake, BtuC"/>
    <property type="match status" value="1"/>
</dbReference>
<dbReference type="RefSeq" id="WP_060800630.1">
    <property type="nucleotide sequence ID" value="NZ_KQ957105.1"/>
</dbReference>
<name>A0A133PJF3_9FIRM</name>
<feature type="transmembrane region" description="Helical" evidence="9">
    <location>
        <begin position="187"/>
        <end position="217"/>
    </location>
</feature>
<feature type="transmembrane region" description="Helical" evidence="9">
    <location>
        <begin position="262"/>
        <end position="283"/>
    </location>
</feature>
<reference evidence="10 11" key="1">
    <citation type="submission" date="2016-01" db="EMBL/GenBank/DDBJ databases">
        <authorList>
            <person name="Oliw E.H."/>
        </authorList>
    </citation>
    <scope>NUCLEOTIDE SEQUENCE [LARGE SCALE GENOMIC DNA]</scope>
    <source>
        <strain evidence="10 11">CMW7756A</strain>
    </source>
</reference>
<proteinExistence type="inferred from homology"/>
<evidence type="ECO:0000256" key="2">
    <source>
        <dbReference type="ARBA" id="ARBA00008034"/>
    </source>
</evidence>
<evidence type="ECO:0000256" key="5">
    <source>
        <dbReference type="ARBA" id="ARBA00022692"/>
    </source>
</evidence>
<organism evidence="10">
    <name type="scientific">Peptoniphilus harei</name>
    <dbReference type="NCBI Taxonomy" id="54005"/>
    <lineage>
        <taxon>Bacteria</taxon>
        <taxon>Bacillati</taxon>
        <taxon>Bacillota</taxon>
        <taxon>Tissierellia</taxon>
        <taxon>Tissierellales</taxon>
        <taxon>Peptoniphilaceae</taxon>
        <taxon>Peptoniphilus</taxon>
    </lineage>
</organism>
<keyword evidence="3 8" id="KW-0813">Transport</keyword>
<comment type="subcellular location">
    <subcellularLocation>
        <location evidence="1 8">Cell membrane</location>
        <topology evidence="1 8">Multi-pass membrane protein</topology>
    </subcellularLocation>
</comment>
<dbReference type="GO" id="GO:0010043">
    <property type="term" value="P:response to zinc ion"/>
    <property type="evidence" value="ECO:0007669"/>
    <property type="project" value="TreeGrafter"/>
</dbReference>
<feature type="transmembrane region" description="Helical" evidence="9">
    <location>
        <begin position="12"/>
        <end position="34"/>
    </location>
</feature>
<evidence type="ECO:0000313" key="11">
    <source>
        <dbReference type="Proteomes" id="UP000070174"/>
    </source>
</evidence>
<dbReference type="Pfam" id="PF00950">
    <property type="entry name" value="ABC-3"/>
    <property type="match status" value="1"/>
</dbReference>
<dbReference type="InterPro" id="IPR001626">
    <property type="entry name" value="ABC_TroCD"/>
</dbReference>
<protein>
    <submittedName>
        <fullName evidence="10">ABC 3 transport family protein</fullName>
    </submittedName>
</protein>
<dbReference type="PANTHER" id="PTHR30477:SF3">
    <property type="entry name" value="METAL TRANSPORT SYSTEM MEMBRANE PROTEIN CT_069-RELATED"/>
    <property type="match status" value="1"/>
</dbReference>
<dbReference type="CDD" id="cd06550">
    <property type="entry name" value="TM_ABC_iron-siderophores_like"/>
    <property type="match status" value="1"/>
</dbReference>
<evidence type="ECO:0000256" key="3">
    <source>
        <dbReference type="ARBA" id="ARBA00022448"/>
    </source>
</evidence>
<dbReference type="EMBL" id="LRQE01000041">
    <property type="protein sequence ID" value="KXA28661.1"/>
    <property type="molecule type" value="Genomic_DNA"/>
</dbReference>
<dbReference type="PANTHER" id="PTHR30477">
    <property type="entry name" value="ABC-TRANSPORTER METAL-BINDING PROTEIN"/>
    <property type="match status" value="1"/>
</dbReference>
<dbReference type="InterPro" id="IPR037294">
    <property type="entry name" value="ABC_BtuC-like"/>
</dbReference>
<gene>
    <name evidence="10" type="ORF">HMPREF3229_01657</name>
</gene>
<sequence>MFKIDVLTSYSFLVVAIGTLLLAISSAALGTITVLKGQSLIGDAIGHSAFPGLVLAFMIFSSRNPVILLFGAIFSGSIAFILIQVINKNSKIGLDTILAIVLSSFFGLGMALKSHIQGNPNYRGASQSGLSNYIFGQAAYMMETDVKIILVISIAVLLLITLFYKEIKVFIFDEVYAKTIGINEKFIYAVIMISAMSLIGTGLKIVGAILISSLLIVPAIAALQWSNDFFRVMAIASSLGGFSAVLGTYISTVYDGMSTGATIIVIMTSLAFLSLLFGPRGLIAKYKRRRTYK</sequence>
<comment type="caution">
    <text evidence="10">The sequence shown here is derived from an EMBL/GenBank/DDBJ whole genome shotgun (WGS) entry which is preliminary data.</text>
</comment>
<evidence type="ECO:0000256" key="8">
    <source>
        <dbReference type="RuleBase" id="RU003943"/>
    </source>
</evidence>
<evidence type="ECO:0000256" key="4">
    <source>
        <dbReference type="ARBA" id="ARBA00022475"/>
    </source>
</evidence>
<dbReference type="AlphaFoldDB" id="A0A133PJF3"/>
<keyword evidence="4" id="KW-1003">Cell membrane</keyword>
<dbReference type="SUPFAM" id="SSF81345">
    <property type="entry name" value="ABC transporter involved in vitamin B12 uptake, BtuC"/>
    <property type="match status" value="1"/>
</dbReference>
<dbReference type="PATRIC" id="fig|54005.3.peg.1620"/>
<keyword evidence="7 9" id="KW-0472">Membrane</keyword>
<feature type="transmembrane region" description="Helical" evidence="9">
    <location>
        <begin position="67"/>
        <end position="86"/>
    </location>
</feature>
<dbReference type="GO" id="GO:0043190">
    <property type="term" value="C:ATP-binding cassette (ABC) transporter complex"/>
    <property type="evidence" value="ECO:0007669"/>
    <property type="project" value="InterPro"/>
</dbReference>
<keyword evidence="5 8" id="KW-0812">Transmembrane</keyword>
<evidence type="ECO:0000256" key="6">
    <source>
        <dbReference type="ARBA" id="ARBA00022989"/>
    </source>
</evidence>
<evidence type="ECO:0000256" key="1">
    <source>
        <dbReference type="ARBA" id="ARBA00004651"/>
    </source>
</evidence>
<feature type="transmembrane region" description="Helical" evidence="9">
    <location>
        <begin position="92"/>
        <end position="112"/>
    </location>
</feature>
<evidence type="ECO:0000313" key="10">
    <source>
        <dbReference type="EMBL" id="KXA28661.1"/>
    </source>
</evidence>
<accession>A0A133PJF3</accession>
<feature type="transmembrane region" description="Helical" evidence="9">
    <location>
        <begin position="40"/>
        <end position="60"/>
    </location>
</feature>
<evidence type="ECO:0000256" key="7">
    <source>
        <dbReference type="ARBA" id="ARBA00023136"/>
    </source>
</evidence>
<evidence type="ECO:0000256" key="9">
    <source>
        <dbReference type="SAM" id="Phobius"/>
    </source>
</evidence>